<keyword evidence="1" id="KW-0812">Transmembrane</keyword>
<keyword evidence="3" id="KW-1185">Reference proteome</keyword>
<name>A0AAV9HN74_9PEZI</name>
<feature type="transmembrane region" description="Helical" evidence="1">
    <location>
        <begin position="33"/>
        <end position="51"/>
    </location>
</feature>
<gene>
    <name evidence="2" type="ORF">QBC42DRAFT_269878</name>
</gene>
<organism evidence="2 3">
    <name type="scientific">Cladorrhinum samala</name>
    <dbReference type="NCBI Taxonomy" id="585594"/>
    <lineage>
        <taxon>Eukaryota</taxon>
        <taxon>Fungi</taxon>
        <taxon>Dikarya</taxon>
        <taxon>Ascomycota</taxon>
        <taxon>Pezizomycotina</taxon>
        <taxon>Sordariomycetes</taxon>
        <taxon>Sordariomycetidae</taxon>
        <taxon>Sordariales</taxon>
        <taxon>Podosporaceae</taxon>
        <taxon>Cladorrhinum</taxon>
    </lineage>
</organism>
<keyword evidence="1" id="KW-1133">Transmembrane helix</keyword>
<evidence type="ECO:0000256" key="1">
    <source>
        <dbReference type="SAM" id="Phobius"/>
    </source>
</evidence>
<dbReference type="Proteomes" id="UP001321749">
    <property type="component" value="Unassembled WGS sequence"/>
</dbReference>
<reference evidence="2" key="1">
    <citation type="journal article" date="2023" name="Mol. Phylogenet. Evol.">
        <title>Genome-scale phylogeny and comparative genomics of the fungal order Sordariales.</title>
        <authorList>
            <person name="Hensen N."/>
            <person name="Bonometti L."/>
            <person name="Westerberg I."/>
            <person name="Brannstrom I.O."/>
            <person name="Guillou S."/>
            <person name="Cros-Aarteil S."/>
            <person name="Calhoun S."/>
            <person name="Haridas S."/>
            <person name="Kuo A."/>
            <person name="Mondo S."/>
            <person name="Pangilinan J."/>
            <person name="Riley R."/>
            <person name="LaButti K."/>
            <person name="Andreopoulos B."/>
            <person name="Lipzen A."/>
            <person name="Chen C."/>
            <person name="Yan M."/>
            <person name="Daum C."/>
            <person name="Ng V."/>
            <person name="Clum A."/>
            <person name="Steindorff A."/>
            <person name="Ohm R.A."/>
            <person name="Martin F."/>
            <person name="Silar P."/>
            <person name="Natvig D.O."/>
            <person name="Lalanne C."/>
            <person name="Gautier V."/>
            <person name="Ament-Velasquez S.L."/>
            <person name="Kruys A."/>
            <person name="Hutchinson M.I."/>
            <person name="Powell A.J."/>
            <person name="Barry K."/>
            <person name="Miller A.N."/>
            <person name="Grigoriev I.V."/>
            <person name="Debuchy R."/>
            <person name="Gladieux P."/>
            <person name="Hiltunen Thoren M."/>
            <person name="Johannesson H."/>
        </authorList>
    </citation>
    <scope>NUCLEOTIDE SEQUENCE</scope>
    <source>
        <strain evidence="2">PSN324</strain>
    </source>
</reference>
<keyword evidence="1" id="KW-0472">Membrane</keyword>
<dbReference type="EMBL" id="MU864988">
    <property type="protein sequence ID" value="KAK4461580.1"/>
    <property type="molecule type" value="Genomic_DNA"/>
</dbReference>
<comment type="caution">
    <text evidence="2">The sequence shown here is derived from an EMBL/GenBank/DDBJ whole genome shotgun (WGS) entry which is preliminary data.</text>
</comment>
<evidence type="ECO:0000313" key="3">
    <source>
        <dbReference type="Proteomes" id="UP001321749"/>
    </source>
</evidence>
<reference evidence="2" key="2">
    <citation type="submission" date="2023-06" db="EMBL/GenBank/DDBJ databases">
        <authorList>
            <consortium name="Lawrence Berkeley National Laboratory"/>
            <person name="Mondo S.J."/>
            <person name="Hensen N."/>
            <person name="Bonometti L."/>
            <person name="Westerberg I."/>
            <person name="Brannstrom I.O."/>
            <person name="Guillou S."/>
            <person name="Cros-Aarteil S."/>
            <person name="Calhoun S."/>
            <person name="Haridas S."/>
            <person name="Kuo A."/>
            <person name="Pangilinan J."/>
            <person name="Riley R."/>
            <person name="Labutti K."/>
            <person name="Andreopoulos B."/>
            <person name="Lipzen A."/>
            <person name="Chen C."/>
            <person name="Yanf M."/>
            <person name="Daum C."/>
            <person name="Ng V."/>
            <person name="Clum A."/>
            <person name="Steindorff A."/>
            <person name="Ohm R."/>
            <person name="Martin F."/>
            <person name="Silar P."/>
            <person name="Natvig D."/>
            <person name="Lalanne C."/>
            <person name="Gautier V."/>
            <person name="Ament-Velasquez S.L."/>
            <person name="Kruys A."/>
            <person name="Hutchinson M.I."/>
            <person name="Powell A.J."/>
            <person name="Barry K."/>
            <person name="Miller A.N."/>
            <person name="Grigoriev I.V."/>
            <person name="Debuchy R."/>
            <person name="Gladieux P."/>
            <person name="Thoren M.H."/>
            <person name="Johannesson H."/>
        </authorList>
    </citation>
    <scope>NUCLEOTIDE SEQUENCE</scope>
    <source>
        <strain evidence="2">PSN324</strain>
    </source>
</reference>
<accession>A0AAV9HN74</accession>
<dbReference type="AlphaFoldDB" id="A0AAV9HN74"/>
<proteinExistence type="predicted"/>
<protein>
    <recommendedName>
        <fullName evidence="4">ATP synthase F0 subunit 8</fullName>
    </recommendedName>
</protein>
<evidence type="ECO:0000313" key="2">
    <source>
        <dbReference type="EMBL" id="KAK4461580.1"/>
    </source>
</evidence>
<evidence type="ECO:0008006" key="4">
    <source>
        <dbReference type="Google" id="ProtNLM"/>
    </source>
</evidence>
<sequence>MLLGLVVCFALAFSGTFEIWICQIRSFYLLGNLPPWCSVFSCLLIYTCMYWKSKFSPVFQTC</sequence>